<dbReference type="InterPro" id="IPR009057">
    <property type="entry name" value="Homeodomain-like_sf"/>
</dbReference>
<dbReference type="GO" id="GO:0003677">
    <property type="term" value="F:DNA binding"/>
    <property type="evidence" value="ECO:0007669"/>
    <property type="project" value="UniProtKB-KW"/>
</dbReference>
<dbReference type="SUPFAM" id="SSF46689">
    <property type="entry name" value="Homeodomain-like"/>
    <property type="match status" value="1"/>
</dbReference>
<reference evidence="3" key="1">
    <citation type="journal article" date="2011" name="PLoS Biol.">
        <title>Gene gain and loss during evolution of obligate parasitism in the white rust pathogen of Arabidopsis thaliana.</title>
        <authorList>
            <person name="Kemen E."/>
            <person name="Gardiner A."/>
            <person name="Schultz-Larsen T."/>
            <person name="Kemen A.C."/>
            <person name="Balmuth A.L."/>
            <person name="Robert-Seilaniantz A."/>
            <person name="Bailey K."/>
            <person name="Holub E."/>
            <person name="Studholme D.J."/>
            <person name="Maclean D."/>
            <person name="Jones J.D."/>
        </authorList>
    </citation>
    <scope>NUCLEOTIDE SEQUENCE</scope>
</reference>
<dbReference type="InterPro" id="IPR006600">
    <property type="entry name" value="HTH_CenpB_DNA-bd_dom"/>
</dbReference>
<dbReference type="AlphaFoldDB" id="F0WYK8"/>
<dbReference type="HOGENOM" id="CLU_018294_5_1_1"/>
<evidence type="ECO:0000256" key="1">
    <source>
        <dbReference type="ARBA" id="ARBA00023125"/>
    </source>
</evidence>
<dbReference type="GO" id="GO:0005634">
    <property type="term" value="C:nucleus"/>
    <property type="evidence" value="ECO:0007669"/>
    <property type="project" value="TreeGrafter"/>
</dbReference>
<protein>
    <submittedName>
        <fullName evidence="3">Putative CENPB/ARS binding proteinlike protein</fullName>
    </submittedName>
</protein>
<accession>F0WYK8</accession>
<keyword evidence="1" id="KW-0238">DNA-binding</keyword>
<organism evidence="3">
    <name type="scientific">Albugo laibachii Nc14</name>
    <dbReference type="NCBI Taxonomy" id="890382"/>
    <lineage>
        <taxon>Eukaryota</taxon>
        <taxon>Sar</taxon>
        <taxon>Stramenopiles</taxon>
        <taxon>Oomycota</taxon>
        <taxon>Peronosporomycetes</taxon>
        <taxon>Albuginales</taxon>
        <taxon>Albuginaceae</taxon>
        <taxon>Albugo</taxon>
    </lineage>
</organism>
<gene>
    <name evidence="3" type="primary">AlNc14C390G11271</name>
    <name evidence="3" type="ORF">ALNC14_127100</name>
</gene>
<name>F0WYK8_9STRA</name>
<proteinExistence type="predicted"/>
<evidence type="ECO:0000313" key="3">
    <source>
        <dbReference type="EMBL" id="CCA26566.1"/>
    </source>
</evidence>
<dbReference type="PROSITE" id="PS51253">
    <property type="entry name" value="HTH_CENPB"/>
    <property type="match status" value="1"/>
</dbReference>
<dbReference type="SMART" id="SM00674">
    <property type="entry name" value="CENPB"/>
    <property type="match status" value="1"/>
</dbReference>
<feature type="domain" description="HTH CENPB-type" evidence="2">
    <location>
        <begin position="50"/>
        <end position="124"/>
    </location>
</feature>
<sequence>MPSRPNATGNLTFEQKKKICLWNEENAALTQLQLAAMAMREFNLVKAPVQGTISGILHDRKKYLLLANWVMHCQSKRVILSGDLIKAKAKRFATLSGVQDDQLLSFSNGWLQAFHNRHSFRHMSAHGESGSVNTGAIPAQRDAIREHLKGVSLAEIDNMDETGLFYCLETDKIIVRRQVEGSMKSNPSVTIALTCNADGSDKF</sequence>
<evidence type="ECO:0000259" key="2">
    <source>
        <dbReference type="PROSITE" id="PS51253"/>
    </source>
</evidence>
<dbReference type="PANTHER" id="PTHR19303">
    <property type="entry name" value="TRANSPOSON"/>
    <property type="match status" value="1"/>
</dbReference>
<dbReference type="Gene3D" id="1.10.10.60">
    <property type="entry name" value="Homeodomain-like"/>
    <property type="match status" value="2"/>
</dbReference>
<dbReference type="PANTHER" id="PTHR19303:SF73">
    <property type="entry name" value="PROTEIN PDC2"/>
    <property type="match status" value="1"/>
</dbReference>
<reference evidence="3" key="2">
    <citation type="submission" date="2011-02" db="EMBL/GenBank/DDBJ databases">
        <authorList>
            <person name="MacLean D."/>
        </authorList>
    </citation>
    <scope>NUCLEOTIDE SEQUENCE</scope>
</reference>
<dbReference type="EMBL" id="FR824433">
    <property type="protein sequence ID" value="CCA26566.1"/>
    <property type="molecule type" value="Genomic_DNA"/>
</dbReference>
<dbReference type="Pfam" id="PF03221">
    <property type="entry name" value="HTH_Tnp_Tc5"/>
    <property type="match status" value="1"/>
</dbReference>
<dbReference type="InterPro" id="IPR050863">
    <property type="entry name" value="CenT-Element_Derived"/>
</dbReference>